<comment type="caution">
    <text evidence="1">The sequence shown here is derived from an EMBL/GenBank/DDBJ whole genome shotgun (WGS) entry which is preliminary data.</text>
</comment>
<dbReference type="RefSeq" id="WP_157860242.1">
    <property type="nucleotide sequence ID" value="NZ_DUJU01000183.1"/>
</dbReference>
<dbReference type="Proteomes" id="UP000600774">
    <property type="component" value="Unassembled WGS sequence"/>
</dbReference>
<name>A0A832SLF2_9EURY</name>
<accession>A0A832SLF2</accession>
<dbReference type="GeneID" id="43446107"/>
<sequence length="51" mass="5282">MTFGAALLFGYGVKGSSSTGCPFASNTCLSKNRNLATAIQGNATTRSTYPF</sequence>
<dbReference type="AlphaFoldDB" id="A0A832SLF2"/>
<dbReference type="EMBL" id="DUJU01000183">
    <property type="protein sequence ID" value="HIH95472.1"/>
    <property type="molecule type" value="Genomic_DNA"/>
</dbReference>
<proteinExistence type="predicted"/>
<gene>
    <name evidence="1" type="ORF">HA338_16070</name>
</gene>
<evidence type="ECO:0000313" key="2">
    <source>
        <dbReference type="Proteomes" id="UP000600774"/>
    </source>
</evidence>
<evidence type="ECO:0000313" key="1">
    <source>
        <dbReference type="EMBL" id="HIH95472.1"/>
    </source>
</evidence>
<organism evidence="1 2">
    <name type="scientific">Methanosarcina acetivorans</name>
    <dbReference type="NCBI Taxonomy" id="2214"/>
    <lineage>
        <taxon>Archaea</taxon>
        <taxon>Methanobacteriati</taxon>
        <taxon>Methanobacteriota</taxon>
        <taxon>Stenosarchaea group</taxon>
        <taxon>Methanomicrobia</taxon>
        <taxon>Methanosarcinales</taxon>
        <taxon>Methanosarcinaceae</taxon>
        <taxon>Methanosarcina</taxon>
    </lineage>
</organism>
<reference evidence="1" key="1">
    <citation type="journal article" date="2020" name="bioRxiv">
        <title>A rank-normalized archaeal taxonomy based on genome phylogeny resolves widespread incomplete and uneven classifications.</title>
        <authorList>
            <person name="Rinke C."/>
            <person name="Chuvochina M."/>
            <person name="Mussig A.J."/>
            <person name="Chaumeil P.-A."/>
            <person name="Waite D.W."/>
            <person name="Whitman W.B."/>
            <person name="Parks D.H."/>
            <person name="Hugenholtz P."/>
        </authorList>
    </citation>
    <scope>NUCLEOTIDE SEQUENCE</scope>
    <source>
        <strain evidence="1">UBA8876</strain>
    </source>
</reference>
<protein>
    <submittedName>
        <fullName evidence="1">Uncharacterized protein</fullName>
    </submittedName>
</protein>